<dbReference type="OrthoDB" id="9802944at2"/>
<feature type="region of interest" description="Disordered" evidence="6">
    <location>
        <begin position="126"/>
        <end position="147"/>
    </location>
</feature>
<keyword evidence="2" id="KW-0479">Metal-binding</keyword>
<dbReference type="PROSITE" id="PS50937">
    <property type="entry name" value="HTH_MERR_2"/>
    <property type="match status" value="1"/>
</dbReference>
<dbReference type="SUPFAM" id="SSF46955">
    <property type="entry name" value="Putative DNA-binding domain"/>
    <property type="match status" value="1"/>
</dbReference>
<evidence type="ECO:0000256" key="1">
    <source>
        <dbReference type="ARBA" id="ARBA00014474"/>
    </source>
</evidence>
<evidence type="ECO:0000313" key="9">
    <source>
        <dbReference type="Proteomes" id="UP000031672"/>
    </source>
</evidence>
<accession>A0A0C2K3L2</accession>
<dbReference type="GO" id="GO:0003700">
    <property type="term" value="F:DNA-binding transcription factor activity"/>
    <property type="evidence" value="ECO:0007669"/>
    <property type="project" value="InterPro"/>
</dbReference>
<dbReference type="GO" id="GO:0051537">
    <property type="term" value="F:2 iron, 2 sulfur cluster binding"/>
    <property type="evidence" value="ECO:0007669"/>
    <property type="project" value="UniProtKB-KW"/>
</dbReference>
<evidence type="ECO:0000256" key="6">
    <source>
        <dbReference type="SAM" id="MobiDB-lite"/>
    </source>
</evidence>
<comment type="caution">
    <text evidence="8">The sequence shown here is derived from an EMBL/GenBank/DDBJ whole genome shotgun (WGS) entry which is preliminary data.</text>
</comment>
<dbReference type="GO" id="GO:0006979">
    <property type="term" value="P:response to oxidative stress"/>
    <property type="evidence" value="ECO:0007669"/>
    <property type="project" value="InterPro"/>
</dbReference>
<reference evidence="8 9" key="1">
    <citation type="submission" date="2014-11" db="EMBL/GenBank/DDBJ databases">
        <title>Draft Genome Sequence of Vibrio piscirenalis strains CECT 8603T and CECT 8604, two marine Gammaproteobacterium isolated from cultured gilthead sea bream (Sparus aurata).</title>
        <authorList>
            <person name="Arahal D.R."/>
            <person name="Rodrigo-Torres L."/>
            <person name="Lucena T."/>
            <person name="Pujalte M.J."/>
        </authorList>
    </citation>
    <scope>NUCLEOTIDE SEQUENCE [LARGE SCALE GENOMIC DNA]</scope>
    <source>
        <strain evidence="8 9">DCR 1-4-2</strain>
    </source>
</reference>
<dbReference type="AlphaFoldDB" id="A0A0C2NE86"/>
<dbReference type="PANTHER" id="PTHR30204:SF0">
    <property type="entry name" value="REDOX-SENSITIVE TRANSCRIPTIONAL ACTIVATOR SOXR"/>
    <property type="match status" value="1"/>
</dbReference>
<keyword evidence="3" id="KW-0408">Iron</keyword>
<dbReference type="Gene3D" id="1.10.1660.10">
    <property type="match status" value="1"/>
</dbReference>
<dbReference type="InterPro" id="IPR000551">
    <property type="entry name" value="MerR-type_HTH_dom"/>
</dbReference>
<evidence type="ECO:0000256" key="5">
    <source>
        <dbReference type="ARBA" id="ARBA00023125"/>
    </source>
</evidence>
<dbReference type="SMART" id="SM00422">
    <property type="entry name" value="HTH_MERR"/>
    <property type="match status" value="1"/>
</dbReference>
<evidence type="ECO:0000259" key="7">
    <source>
        <dbReference type="PROSITE" id="PS50937"/>
    </source>
</evidence>
<dbReference type="RefSeq" id="WP_040992501.1">
    <property type="nucleotide sequence ID" value="NZ_JBFRUC010000004.1"/>
</dbReference>
<evidence type="ECO:0000256" key="3">
    <source>
        <dbReference type="ARBA" id="ARBA00023004"/>
    </source>
</evidence>
<dbReference type="EMBL" id="JTKH01000024">
    <property type="protein sequence ID" value="KII76548.1"/>
    <property type="molecule type" value="Genomic_DNA"/>
</dbReference>
<keyword evidence="9" id="KW-1185">Reference proteome</keyword>
<dbReference type="STRING" id="1461322.OJ16_17335"/>
<feature type="domain" description="HTH merR-type" evidence="7">
    <location>
        <begin position="1"/>
        <end position="70"/>
    </location>
</feature>
<evidence type="ECO:0000256" key="2">
    <source>
        <dbReference type="ARBA" id="ARBA00022714"/>
    </source>
</evidence>
<name>A0A0C2NE86_9VIBR</name>
<dbReference type="Proteomes" id="UP000031672">
    <property type="component" value="Unassembled WGS sequence"/>
</dbReference>
<keyword evidence="4" id="KW-0411">Iron-sulfur</keyword>
<dbReference type="NCBIfam" id="TIGR01950">
    <property type="entry name" value="SoxR"/>
    <property type="match status" value="1"/>
</dbReference>
<accession>A0A0C2NE86</accession>
<dbReference type="GO" id="GO:0003677">
    <property type="term" value="F:DNA binding"/>
    <property type="evidence" value="ECO:0007669"/>
    <property type="project" value="UniProtKB-KW"/>
</dbReference>
<dbReference type="InterPro" id="IPR047057">
    <property type="entry name" value="MerR_fam"/>
</dbReference>
<dbReference type="InterPro" id="IPR010211">
    <property type="entry name" value="Redox-sen_tscrpt-act_SoxR"/>
</dbReference>
<keyword evidence="5" id="KW-0238">DNA-binding</keyword>
<gene>
    <name evidence="8" type="ORF">OJ16_17335</name>
</gene>
<dbReference type="GO" id="GO:0046872">
    <property type="term" value="F:metal ion binding"/>
    <property type="evidence" value="ECO:0007669"/>
    <property type="project" value="UniProtKB-KW"/>
</dbReference>
<dbReference type="PRINTS" id="PR00040">
    <property type="entry name" value="HTHMERR"/>
</dbReference>
<dbReference type="CDD" id="cd01110">
    <property type="entry name" value="HTH_SoxR"/>
    <property type="match status" value="1"/>
</dbReference>
<sequence length="147" mass="16309">MDISVGQVAERTGVAVSALHFYEQKGLISCWRNNGNQRRYDRSVIRRVAVIKAAQQVGMSLDEIGRAFASLPKHKAPTKAQWEAMATQWHADLEHRILQLKSLQNDLNGCIGCGCLSLDSCNLRNPEDSRATEHSGESLLTHPEDAL</sequence>
<dbReference type="Pfam" id="PF13411">
    <property type="entry name" value="MerR_1"/>
    <property type="match status" value="1"/>
</dbReference>
<dbReference type="PROSITE" id="PS00552">
    <property type="entry name" value="HTH_MERR_1"/>
    <property type="match status" value="1"/>
</dbReference>
<evidence type="ECO:0000313" key="8">
    <source>
        <dbReference type="EMBL" id="KII76548.1"/>
    </source>
</evidence>
<dbReference type="InterPro" id="IPR009061">
    <property type="entry name" value="DNA-bd_dom_put_sf"/>
</dbReference>
<protein>
    <recommendedName>
        <fullName evidence="1">Redox-sensitive transcriptional activator SoxR</fullName>
    </recommendedName>
</protein>
<keyword evidence="2" id="KW-0001">2Fe-2S</keyword>
<proteinExistence type="predicted"/>
<dbReference type="PANTHER" id="PTHR30204">
    <property type="entry name" value="REDOX-CYCLING DRUG-SENSING TRANSCRIPTIONAL ACTIVATOR SOXR"/>
    <property type="match status" value="1"/>
</dbReference>
<organism evidence="8 9">
    <name type="scientific">Vibrio renipiscarius</name>
    <dbReference type="NCBI Taxonomy" id="1461322"/>
    <lineage>
        <taxon>Bacteria</taxon>
        <taxon>Pseudomonadati</taxon>
        <taxon>Pseudomonadota</taxon>
        <taxon>Gammaproteobacteria</taxon>
        <taxon>Vibrionales</taxon>
        <taxon>Vibrionaceae</taxon>
        <taxon>Vibrio</taxon>
    </lineage>
</organism>
<evidence type="ECO:0000256" key="4">
    <source>
        <dbReference type="ARBA" id="ARBA00023014"/>
    </source>
</evidence>